<evidence type="ECO:0000256" key="1">
    <source>
        <dbReference type="ARBA" id="ARBA00023002"/>
    </source>
</evidence>
<geneLocation type="plasmid" evidence="3 4">
    <name>pRt1078</name>
</geneLocation>
<organism evidence="3 4">
    <name type="scientific">Rhizobium tumorigenes</name>
    <dbReference type="NCBI Taxonomy" id="2041385"/>
    <lineage>
        <taxon>Bacteria</taxon>
        <taxon>Pseudomonadati</taxon>
        <taxon>Pseudomonadota</taxon>
        <taxon>Alphaproteobacteria</taxon>
        <taxon>Hyphomicrobiales</taxon>
        <taxon>Rhizobiaceae</taxon>
        <taxon>Rhizobium/Agrobacterium group</taxon>
        <taxon>Rhizobium</taxon>
    </lineage>
</organism>
<dbReference type="InterPro" id="IPR006076">
    <property type="entry name" value="FAD-dep_OxRdtase"/>
</dbReference>
<keyword evidence="3" id="KW-0614">Plasmid</keyword>
<evidence type="ECO:0000313" key="3">
    <source>
        <dbReference type="EMBL" id="WFR97826.1"/>
    </source>
</evidence>
<dbReference type="KEGG" id="rtu:PR017_18105"/>
<dbReference type="Pfam" id="PF01266">
    <property type="entry name" value="DAO"/>
    <property type="match status" value="1"/>
</dbReference>
<protein>
    <submittedName>
        <fullName evidence="3">FAD-dependent oxidoreductase</fullName>
    </submittedName>
</protein>
<feature type="domain" description="FAD dependent oxidoreductase" evidence="2">
    <location>
        <begin position="6"/>
        <end position="350"/>
    </location>
</feature>
<dbReference type="PROSITE" id="PS51257">
    <property type="entry name" value="PROKAR_LIPOPROTEIN"/>
    <property type="match status" value="1"/>
</dbReference>
<dbReference type="PRINTS" id="PR00411">
    <property type="entry name" value="PNDRDTASEI"/>
</dbReference>
<dbReference type="GO" id="GO:0005737">
    <property type="term" value="C:cytoplasm"/>
    <property type="evidence" value="ECO:0007669"/>
    <property type="project" value="TreeGrafter"/>
</dbReference>
<reference evidence="3 4" key="1">
    <citation type="journal article" date="2018" name="Sci. Rep.">
        <title>Rhizobium tumorigenes sp. nov., a novel plant tumorigenic bacterium isolated from cane gall tumors on thornless blackberry.</title>
        <authorList>
            <person name="Kuzmanovi N."/>
            <person name="Smalla K."/>
            <person name="Gronow S."/>
            <person name="PuBawska J."/>
        </authorList>
    </citation>
    <scope>NUCLEOTIDE SEQUENCE [LARGE SCALE GENOMIC DNA]</scope>
    <source>
        <strain evidence="3 4">1078</strain>
    </source>
</reference>
<keyword evidence="4" id="KW-1185">Reference proteome</keyword>
<dbReference type="RefSeq" id="WP_111217330.1">
    <property type="nucleotide sequence ID" value="NZ_CP117256.1"/>
</dbReference>
<accession>A0AAF1KW47</accession>
<dbReference type="PANTHER" id="PTHR13847">
    <property type="entry name" value="SARCOSINE DEHYDROGENASE-RELATED"/>
    <property type="match status" value="1"/>
</dbReference>
<reference evidence="4" key="2">
    <citation type="journal article" date="2023" name="MicrobiologyOpen">
        <title>Genomics of the tumorigenes clade of the family Rhizobiaceae and description of Rhizobium rhododendri sp. nov.</title>
        <authorList>
            <person name="Kuzmanovic N."/>
            <person name="diCenzo G.C."/>
            <person name="Bunk B."/>
            <person name="Sproeer C."/>
            <person name="Fruehling A."/>
            <person name="Neumann-Schaal M."/>
            <person name="Overmann J."/>
            <person name="Smalla K."/>
        </authorList>
    </citation>
    <scope>NUCLEOTIDE SEQUENCE [LARGE SCALE GENOMIC DNA]</scope>
    <source>
        <strain evidence="4">1078</strain>
        <plasmid evidence="4">pRt1078</plasmid>
    </source>
</reference>
<name>A0AAF1KW47_9HYPH</name>
<dbReference type="Gene3D" id="3.30.9.10">
    <property type="entry name" value="D-Amino Acid Oxidase, subunit A, domain 2"/>
    <property type="match status" value="1"/>
</dbReference>
<dbReference type="GO" id="GO:0016491">
    <property type="term" value="F:oxidoreductase activity"/>
    <property type="evidence" value="ECO:0007669"/>
    <property type="project" value="UniProtKB-KW"/>
</dbReference>
<dbReference type="AlphaFoldDB" id="A0AAF1KW47"/>
<evidence type="ECO:0000313" key="4">
    <source>
        <dbReference type="Proteomes" id="UP000249499"/>
    </source>
</evidence>
<dbReference type="InterPro" id="IPR036188">
    <property type="entry name" value="FAD/NAD-bd_sf"/>
</dbReference>
<proteinExistence type="predicted"/>
<dbReference type="EMBL" id="CP117256">
    <property type="protein sequence ID" value="WFR97826.1"/>
    <property type="molecule type" value="Genomic_DNA"/>
</dbReference>
<dbReference type="Gene3D" id="3.50.50.60">
    <property type="entry name" value="FAD/NAD(P)-binding domain"/>
    <property type="match status" value="1"/>
</dbReference>
<gene>
    <name evidence="3" type="ORF">PR017_18105</name>
</gene>
<dbReference type="Proteomes" id="UP000249499">
    <property type="component" value="Plasmid pRt1078"/>
</dbReference>
<dbReference type="SUPFAM" id="SSF51905">
    <property type="entry name" value="FAD/NAD(P)-binding domain"/>
    <property type="match status" value="1"/>
</dbReference>
<evidence type="ECO:0000259" key="2">
    <source>
        <dbReference type="Pfam" id="PF01266"/>
    </source>
</evidence>
<keyword evidence="1" id="KW-0560">Oxidoreductase</keyword>
<sequence>MTKLYDMAIIGGGLAGCSTALHASLQGASVILVEQSRCGAQASGVNYGGVRQQGRHPAEMALARRSRAIWGNLPNLIGTDCDFAATGHLKLARNDADLADLSAHRLLLGDHGIRADLLDATDLKRRFPYLAKHYVGGSFCPEDGQANPRLVAPAFARAARLMGANILENCRVISAETGTGGFFLRLDAEPTQIRARRLVNTAGAWGAAVAAQFGDHVEEAVMAPNMCVTEPIPPLIGPNLGICGGSIYIRQAPNGSVIFGAGLGTADREHLRARPLAETTMDAAVAAIGMVPQLRNVLLLRSWTGIEGRMPDGLPVVGPSPAVDRLVHGFGFSGHGFQLGPAVGAVLAELSLEGHTTTSIAGLAMTRFTPGHALGARA</sequence>